<accession>A0A0F9AN86</accession>
<reference evidence="1" key="1">
    <citation type="journal article" date="2015" name="Nature">
        <title>Complex archaea that bridge the gap between prokaryotes and eukaryotes.</title>
        <authorList>
            <person name="Spang A."/>
            <person name="Saw J.H."/>
            <person name="Jorgensen S.L."/>
            <person name="Zaremba-Niedzwiedzka K."/>
            <person name="Martijn J."/>
            <person name="Lind A.E."/>
            <person name="van Eijk R."/>
            <person name="Schleper C."/>
            <person name="Guy L."/>
            <person name="Ettema T.J."/>
        </authorList>
    </citation>
    <scope>NUCLEOTIDE SEQUENCE</scope>
</reference>
<organism evidence="1">
    <name type="scientific">marine sediment metagenome</name>
    <dbReference type="NCBI Taxonomy" id="412755"/>
    <lineage>
        <taxon>unclassified sequences</taxon>
        <taxon>metagenomes</taxon>
        <taxon>ecological metagenomes</taxon>
    </lineage>
</organism>
<sequence>MNDADVLNEIYDLRSEIKRVGQTLRGKTTRGESTVSEARFLKDARASLTALLNG</sequence>
<name>A0A0F9AN86_9ZZZZ</name>
<proteinExistence type="predicted"/>
<dbReference type="EMBL" id="LAZR01041904">
    <property type="protein sequence ID" value="KKL10830.1"/>
    <property type="molecule type" value="Genomic_DNA"/>
</dbReference>
<gene>
    <name evidence="1" type="ORF">LCGC14_2551870</name>
</gene>
<protein>
    <submittedName>
        <fullName evidence="1">Uncharacterized protein</fullName>
    </submittedName>
</protein>
<comment type="caution">
    <text evidence="1">The sequence shown here is derived from an EMBL/GenBank/DDBJ whole genome shotgun (WGS) entry which is preliminary data.</text>
</comment>
<dbReference type="AlphaFoldDB" id="A0A0F9AN86"/>
<evidence type="ECO:0000313" key="1">
    <source>
        <dbReference type="EMBL" id="KKL10830.1"/>
    </source>
</evidence>
<feature type="non-terminal residue" evidence="1">
    <location>
        <position position="54"/>
    </location>
</feature>